<evidence type="ECO:0000313" key="1">
    <source>
        <dbReference type="EMBL" id="ARE83617.1"/>
    </source>
</evidence>
<dbReference type="InterPro" id="IPR014586">
    <property type="entry name" value="UCP033909"/>
</dbReference>
<dbReference type="Proteomes" id="UP000192273">
    <property type="component" value="Chromosome"/>
</dbReference>
<proteinExistence type="predicted"/>
<dbReference type="RefSeq" id="WP_081507292.1">
    <property type="nucleotide sequence ID" value="NZ_CP020474.1"/>
</dbReference>
<dbReference type="InterPro" id="IPR029058">
    <property type="entry name" value="AB_hydrolase_fold"/>
</dbReference>
<dbReference type="InterPro" id="IPR010297">
    <property type="entry name" value="DUF900_hydrolase"/>
</dbReference>
<dbReference type="AlphaFoldDB" id="A0A1V0RPB0"/>
<dbReference type="PROSITE" id="PS51257">
    <property type="entry name" value="PROKAR_LIPOPROTEIN"/>
    <property type="match status" value="1"/>
</dbReference>
<dbReference type="Gene3D" id="3.40.50.1820">
    <property type="entry name" value="alpha/beta hydrolase"/>
    <property type="match status" value="1"/>
</dbReference>
<dbReference type="EMBL" id="CP020474">
    <property type="protein sequence ID" value="ARE83617.1"/>
    <property type="molecule type" value="Genomic_DNA"/>
</dbReference>
<organism evidence="1 2">
    <name type="scientific">Roseovarius mucosus</name>
    <dbReference type="NCBI Taxonomy" id="215743"/>
    <lineage>
        <taxon>Bacteria</taxon>
        <taxon>Pseudomonadati</taxon>
        <taxon>Pseudomonadota</taxon>
        <taxon>Alphaproteobacteria</taxon>
        <taxon>Rhodobacterales</taxon>
        <taxon>Roseobacteraceae</taxon>
        <taxon>Roseovarius</taxon>
    </lineage>
</organism>
<accession>A0A1V0RPB0</accession>
<reference evidence="1 2" key="1">
    <citation type="submission" date="2017-03" db="EMBL/GenBank/DDBJ databases">
        <title>Genome Sequence of Roseovarius mucosus strain SMR3 Isolated from a culture of the Diatom Skeletonema marinoi.</title>
        <authorList>
            <person name="Topel M."/>
            <person name="Pinder M."/>
            <person name="Johansson O.N."/>
            <person name="Kourtchenko O."/>
            <person name="Godhe A."/>
            <person name="Clarke A.K."/>
        </authorList>
    </citation>
    <scope>NUCLEOTIDE SEQUENCE [LARGE SCALE GENOMIC DNA]</scope>
    <source>
        <strain evidence="1 2">SMR3</strain>
    </source>
</reference>
<dbReference type="SUPFAM" id="SSF53474">
    <property type="entry name" value="alpha/beta-Hydrolases"/>
    <property type="match status" value="1"/>
</dbReference>
<name>A0A1V0RPB0_9RHOB</name>
<dbReference type="PANTHER" id="PTHR36513:SF1">
    <property type="entry name" value="TRANSMEMBRANE PROTEIN"/>
    <property type="match status" value="1"/>
</dbReference>
<keyword evidence="2" id="KW-1185">Reference proteome</keyword>
<sequence>MKRHFGTRSLISTLVLLVLVGCSAAPEIIGIRNANVPVESVEDLTKHRIFIMSTRGSSEVAGAFYSSVRAPELGMASVDATVPPTHVVGVLERPKRLPPDPRTEFTVVNPIVYSTDAAFISGINRELAKRAPGDRKLLIFVHGFNNTASDAVLRLSQFVEDTDFQGVPVLFTWASAAKGTRYVYDLNSALIARPEVRNLAAILNRTKAESVDVFAHSMGTFLTMEGLVHQQQTGRLGKGIPIDHIILASPDIDIDLFRTQISALHPSIKQRMFLLISKDDAALRLSRRIAGGVPRVGAADALELEKLGVTVIDLSKIEDSNSGSHSKFAGSPEVVQLIGAGLNANERFGKTGSSTTFQELLANTPIMILRN</sequence>
<gene>
    <name evidence="1" type="ORF">ROSMUCSMR3_02144</name>
</gene>
<dbReference type="PANTHER" id="PTHR36513">
    <property type="entry name" value="ABC TRANSMEMBRANE TYPE-1 DOMAIN-CONTAINING PROTEIN"/>
    <property type="match status" value="1"/>
</dbReference>
<evidence type="ECO:0000313" key="2">
    <source>
        <dbReference type="Proteomes" id="UP000192273"/>
    </source>
</evidence>
<dbReference type="PIRSF" id="PIRSF033909">
    <property type="entry name" value="UCP033909"/>
    <property type="match status" value="1"/>
</dbReference>
<dbReference type="OrthoDB" id="9797755at2"/>
<protein>
    <submittedName>
        <fullName evidence="1">Esterase</fullName>
    </submittedName>
</protein>
<dbReference type="KEGG" id="rmm:ROSMUCSMR3_02144"/>
<dbReference type="Pfam" id="PF05990">
    <property type="entry name" value="DUF900"/>
    <property type="match status" value="1"/>
</dbReference>